<feature type="binding site" evidence="14">
    <location>
        <position position="546"/>
    </location>
    <ligand>
        <name>Mg(2+)</name>
        <dbReference type="ChEBI" id="CHEBI:18420"/>
        <label>2</label>
    </ligand>
</feature>
<keyword evidence="7" id="KW-0406">Ion transport</keyword>
<dbReference type="InterPro" id="IPR055190">
    <property type="entry name" value="ATP-synt_VA_C"/>
</dbReference>
<dbReference type="GO" id="GO:0045259">
    <property type="term" value="C:proton-transporting ATP synthase complex"/>
    <property type="evidence" value="ECO:0007669"/>
    <property type="project" value="UniProtKB-KW"/>
</dbReference>
<dbReference type="STRING" id="267748.MMOB1670"/>
<dbReference type="EMDB" id="EMD-60718"/>
<evidence type="ECO:0000256" key="5">
    <source>
        <dbReference type="ARBA" id="ARBA00022840"/>
    </source>
</evidence>
<dbReference type="GO" id="GO:0016787">
    <property type="term" value="F:hydrolase activity"/>
    <property type="evidence" value="ECO:0007669"/>
    <property type="project" value="UniProtKB-KW"/>
</dbReference>
<evidence type="ECO:0000256" key="6">
    <source>
        <dbReference type="ARBA" id="ARBA00022967"/>
    </source>
</evidence>
<evidence type="ECO:0000256" key="2">
    <source>
        <dbReference type="ARBA" id="ARBA00008936"/>
    </source>
</evidence>
<evidence type="ECO:0000256" key="3">
    <source>
        <dbReference type="ARBA" id="ARBA00022448"/>
    </source>
</evidence>
<dbReference type="Gene3D" id="1.10.1140.10">
    <property type="entry name" value="Bovine Mitochondrial F1-atpase, Atp Synthase Beta Chain, Chain D, domain 3"/>
    <property type="match status" value="1"/>
</dbReference>
<feature type="binding site" evidence="14">
    <location>
        <position position="454"/>
    </location>
    <ligand>
        <name>ADP</name>
        <dbReference type="ChEBI" id="CHEBI:456216"/>
        <label>1</label>
    </ligand>
</feature>
<feature type="binding site" evidence="14">
    <location>
        <position position="459"/>
    </location>
    <ligand>
        <name>ADP</name>
        <dbReference type="ChEBI" id="CHEBI:456216"/>
        <label>2</label>
    </ligand>
</feature>
<organism evidence="12 13">
    <name type="scientific">Mycoplasma mobile (strain ATCC 43663 / 163K / NCTC 11711)</name>
    <name type="common">Mesomycoplasma mobile</name>
    <dbReference type="NCBI Taxonomy" id="267748"/>
    <lineage>
        <taxon>Bacteria</taxon>
        <taxon>Bacillati</taxon>
        <taxon>Mycoplasmatota</taxon>
        <taxon>Mycoplasmoidales</taxon>
        <taxon>Metamycoplasmataceae</taxon>
        <taxon>Mesomycoplasma</taxon>
    </lineage>
</organism>
<feature type="binding site" evidence="14">
    <location>
        <position position="485"/>
    </location>
    <ligand>
        <name>ATP</name>
        <dbReference type="ChEBI" id="CHEBI:30616"/>
        <label>1</label>
    </ligand>
</feature>
<keyword evidence="13" id="KW-1185">Reference proteome</keyword>
<feature type="binding site" evidence="14">
    <location>
        <position position="458"/>
    </location>
    <ligand>
        <name>ADP</name>
        <dbReference type="ChEBI" id="CHEBI:456216"/>
        <label>2</label>
    </ligand>
</feature>
<comment type="subcellular location">
    <subcellularLocation>
        <location evidence="1">Membrane</location>
    </subcellularLocation>
</comment>
<dbReference type="Pfam" id="PF00006">
    <property type="entry name" value="ATP-synt_ab"/>
    <property type="match status" value="1"/>
</dbReference>
<feature type="binding site" evidence="14">
    <location>
        <position position="635"/>
    </location>
    <ligand>
        <name>ATP</name>
        <dbReference type="ChEBI" id="CHEBI:30616"/>
        <label>1</label>
    </ligand>
</feature>
<dbReference type="Pfam" id="PF22919">
    <property type="entry name" value="ATP-synt_VA_C"/>
    <property type="match status" value="1"/>
</dbReference>
<keyword evidence="12" id="KW-0378">Hydrolase</keyword>
<feature type="binding site" evidence="14">
    <location>
        <position position="455"/>
    </location>
    <ligand>
        <name>ADP</name>
        <dbReference type="ChEBI" id="CHEBI:456216"/>
        <label>2</label>
    </ligand>
</feature>
<dbReference type="InterPro" id="IPR027417">
    <property type="entry name" value="P-loop_NTPase"/>
</dbReference>
<sequence length="784" mass="88393">MTTNNLTELEILNIKKYLKTVNLNTLRAYARRNVKDFSEKLIKVKVIEKIVEHDKKFDNIEDSIFVQISSQFGVNFETILDGSFFLGQKAAKAMPKTFDTKIISETKSVQKFEEVKFATSSKTEKIISEEKEILHLIEQSKRDRDFIDNFSKILEEKNLTEEHQHMSCQVCYDHEKKHSDHNEKYATEHCDACVYHDFSDLDPEFVASTYTEEEIIHNLLFKLYSVEQLALFTIDQLNALLFARGLGLEKNKVRAIKSLLTLQTSYEFMEKSQAALLPKVSFNPTNPLKPIEEKEFTIFGEIVEIRSQVYKIRIDKAEEEVLPKVIFYADVNGKEIQLEVADIFDKNLVSTFVLGNETGLKIGTKVKSKNQSYAIKISKRLLGRVIDPIGKILDDSIATPVHGNMYAPLEMQHDSEATRYVVSPKNAILETGIKVIDVLLPIPKGGKTGLLGGAGVGKTVIVQELINAFIKFHDGVSVFAGIGERIREGHELWKEAEALGFLNKTAFIFGQMNESPGLRFRSGISGVKVAEYFRNNLGKSVLLFMDNIFRYVQAGSEISSLLEKTPSAVGYQPTLFSEMGQLQERINSTKDGDITSIQAMYIPADDFTDPAAVAAFAHFDSTIILSRQLAAEGVYPAIDPLESNSKMLSIKYTSREHLDIAKKTVQTLEKTKTLEDIINILGFDALSEDDKKVVEVGRRLKWFLTQPFVVAEKFSGVPGKFVRLKDSLKGIKTILDGDLNHIPVSYFSFVGVVEEIIEKFNLDAKKEALKNELEQNQKDLASII</sequence>
<protein>
    <submittedName>
        <fullName evidence="12">ATP synthase beta chain</fullName>
        <ecNumber evidence="12">3.6.3.14</ecNumber>
    </submittedName>
</protein>
<reference evidence="14" key="2">
    <citation type="journal article" date="2025" name="Sci. Adv.">
        <title>Dimeric assembly of F&lt;sub&gt;1&lt;/sub&gt;-like ATPase for the gliding motility of &lt;i&gt;Mycoplasma&lt;/i&gt;.</title>
        <authorList>
            <person name="Toyonaga T."/>
            <person name="Kato T."/>
            <person name="Kawamoto A."/>
            <person name="Miyata T."/>
            <person name="Kawakami K."/>
            <person name="Fujita J."/>
            <person name="Hamaguchi T."/>
            <person name="Namba K."/>
            <person name="Miyata M."/>
        </authorList>
    </citation>
    <scope>STRUCTURE BY ELECTRON MICROSCOPY (3.20 ANGSTROMS) IN COMPLEX WITH ADP; ATP AND MG(2+)</scope>
</reference>
<keyword evidence="5 14" id="KW-0067">ATP-binding</keyword>
<dbReference type="SUPFAM" id="SSF47917">
    <property type="entry name" value="C-terminal domain of alpha and beta subunits of F1 ATP synthase"/>
    <property type="match status" value="1"/>
</dbReference>
<evidence type="ECO:0000256" key="1">
    <source>
        <dbReference type="ARBA" id="ARBA00004370"/>
    </source>
</evidence>
<feature type="binding site" evidence="14">
    <location>
        <position position="458"/>
    </location>
    <ligand>
        <name>ATP</name>
        <dbReference type="ChEBI" id="CHEBI:30616"/>
        <label>1</label>
    </ligand>
</feature>
<dbReference type="AlphaFoldDB" id="Q6KIC3"/>
<dbReference type="KEGG" id="mmo:MMOB1670"/>
<keyword evidence="3" id="KW-0813">Transport</keyword>
<feature type="binding site" evidence="14">
    <location>
        <position position="458"/>
    </location>
    <ligand>
        <name>ADP</name>
        <dbReference type="ChEBI" id="CHEBI:456216"/>
        <label>1</label>
    </ligand>
</feature>
<dbReference type="GO" id="GO:0046933">
    <property type="term" value="F:proton-transporting ATP synthase activity, rotational mechanism"/>
    <property type="evidence" value="ECO:0007669"/>
    <property type="project" value="InterPro"/>
</dbReference>
<dbReference type="PANTHER" id="PTHR15184:SF71">
    <property type="entry name" value="ATP SYNTHASE SUBUNIT BETA, MITOCHONDRIAL"/>
    <property type="match status" value="1"/>
</dbReference>
<evidence type="ECO:0000256" key="9">
    <source>
        <dbReference type="ARBA" id="ARBA00023196"/>
    </source>
</evidence>
<keyword evidence="14" id="KW-0479">Metal-binding</keyword>
<dbReference type="EMBL" id="AE017308">
    <property type="protein sequence ID" value="AAT27653.1"/>
    <property type="molecule type" value="Genomic_DNA"/>
</dbReference>
<evidence type="ECO:0007829" key="14">
    <source>
        <dbReference type="PDB" id="9IO5"/>
    </source>
</evidence>
<accession>Q6KIC3</accession>
<evidence type="ECO:0000259" key="11">
    <source>
        <dbReference type="SMART" id="SM00382"/>
    </source>
</evidence>
<gene>
    <name evidence="12" type="primary">atpD</name>
    <name evidence="12" type="ordered locus">MMOB1670</name>
</gene>
<dbReference type="Gene3D" id="3.40.50.300">
    <property type="entry name" value="P-loop containing nucleotide triphosphate hydrolases"/>
    <property type="match status" value="1"/>
</dbReference>
<evidence type="ECO:0000256" key="8">
    <source>
        <dbReference type="ARBA" id="ARBA00023136"/>
    </source>
</evidence>
<feature type="binding site" evidence="14">
    <location>
        <position position="651"/>
    </location>
    <ligand>
        <name>ATP</name>
        <dbReference type="ChEBI" id="CHEBI:30616"/>
        <label>2</label>
    </ligand>
</feature>
<feature type="binding site" evidence="14">
    <location>
        <position position="460"/>
    </location>
    <ligand>
        <name>ATP</name>
        <dbReference type="ChEBI" id="CHEBI:30616"/>
        <label>1</label>
    </ligand>
</feature>
<name>Q6KIC3_MYCM1</name>
<feature type="binding site" evidence="14">
    <location>
        <position position="459"/>
    </location>
    <ligand>
        <name>Mg(2+)</name>
        <dbReference type="ChEBI" id="CHEBI:18420"/>
        <label>2</label>
    </ligand>
</feature>
<comment type="similarity">
    <text evidence="2">Belongs to the ATPase alpha/beta chains family.</text>
</comment>
<dbReference type="SUPFAM" id="SSF52540">
    <property type="entry name" value="P-loop containing nucleoside triphosphate hydrolases"/>
    <property type="match status" value="1"/>
</dbReference>
<feature type="binding site" evidence="14">
    <location>
        <position position="457"/>
    </location>
    <ligand>
        <name>ADP</name>
        <dbReference type="ChEBI" id="CHEBI:456216"/>
        <label>1</label>
    </ligand>
</feature>
<dbReference type="HOGENOM" id="CLU_357459_0_0_14"/>
<keyword evidence="8" id="KW-0472">Membrane</keyword>
<feature type="binding site" evidence="14">
    <location>
        <position position="459"/>
    </location>
    <ligand>
        <name>ADP</name>
        <dbReference type="ChEBI" id="CHEBI:456216"/>
        <label>1</label>
    </ligand>
</feature>
<dbReference type="SMR" id="Q6KIC3"/>
<dbReference type="InterPro" id="IPR050053">
    <property type="entry name" value="ATPase_alpha/beta_chains"/>
</dbReference>
<feature type="domain" description="AAA+ ATPase" evidence="11">
    <location>
        <begin position="444"/>
        <end position="629"/>
    </location>
</feature>
<dbReference type="PROSITE" id="PS00152">
    <property type="entry name" value="ATPASE_ALPHA_BETA"/>
    <property type="match status" value="1"/>
</dbReference>
<evidence type="ECO:0000256" key="4">
    <source>
        <dbReference type="ARBA" id="ARBA00022741"/>
    </source>
</evidence>
<dbReference type="PANTHER" id="PTHR15184">
    <property type="entry name" value="ATP SYNTHASE"/>
    <property type="match status" value="1"/>
</dbReference>
<dbReference type="InterPro" id="IPR024034">
    <property type="entry name" value="ATPase_F1/V1_b/a_C"/>
</dbReference>
<feature type="binding site" evidence="14">
    <location>
        <position position="484"/>
    </location>
    <ligand>
        <name>Mg(2+)</name>
        <dbReference type="ChEBI" id="CHEBI:18420"/>
        <label>1</label>
    </ligand>
</feature>
<evidence type="ECO:0000256" key="10">
    <source>
        <dbReference type="ARBA" id="ARBA00023310"/>
    </source>
</evidence>
<dbReference type="SMART" id="SM00382">
    <property type="entry name" value="AAA"/>
    <property type="match status" value="1"/>
</dbReference>
<dbReference type="PDB" id="9IO5">
    <property type="method" value="EM"/>
    <property type="resolution" value="3.20 A"/>
    <property type="chains" value="A/B/C/H/I/J=1-784"/>
</dbReference>
<keyword evidence="6" id="KW-1278">Translocase</keyword>
<feature type="binding site" evidence="14">
    <location>
        <position position="488"/>
    </location>
    <ligand>
        <name>Mg(2+)</name>
        <dbReference type="ChEBI" id="CHEBI:18420"/>
        <label>1</label>
    </ligand>
</feature>
<feature type="binding site" evidence="14">
    <location>
        <position position="459"/>
    </location>
    <ligand>
        <name>Mg(2+)</name>
        <dbReference type="ChEBI" id="CHEBI:18420"/>
        <label>1</label>
    </ligand>
</feature>
<dbReference type="InterPro" id="IPR020003">
    <property type="entry name" value="ATPase_a/bsu_AS"/>
</dbReference>
<keyword evidence="4 14" id="KW-0547">Nucleotide-binding</keyword>
<dbReference type="RefSeq" id="WP_225968659.1">
    <property type="nucleotide sequence ID" value="NC_006908.1"/>
</dbReference>
<evidence type="ECO:0000313" key="12">
    <source>
        <dbReference type="EMBL" id="AAT27653.1"/>
    </source>
</evidence>
<feature type="binding site" evidence="14">
    <location>
        <position position="457"/>
    </location>
    <ligand>
        <name>ATP</name>
        <dbReference type="ChEBI" id="CHEBI:30616"/>
        <label>1</label>
    </ligand>
</feature>
<feature type="binding site" evidence="14">
    <location>
        <position position="460"/>
    </location>
    <ligand>
        <name>ADP</name>
        <dbReference type="ChEBI" id="CHEBI:456216"/>
        <label>2</label>
    </ligand>
</feature>
<dbReference type="InterPro" id="IPR005722">
    <property type="entry name" value="ATP_synth_F1_bsu"/>
</dbReference>
<dbReference type="InterPro" id="IPR003593">
    <property type="entry name" value="AAA+_ATPase"/>
</dbReference>
<evidence type="ECO:0000256" key="7">
    <source>
        <dbReference type="ARBA" id="ARBA00023065"/>
    </source>
</evidence>
<feature type="binding site" evidence="14">
    <location>
        <position position="646"/>
    </location>
    <ligand>
        <name>ATP</name>
        <dbReference type="ChEBI" id="CHEBI:30616"/>
        <label>2</label>
    </ligand>
</feature>
<feature type="binding site" evidence="14">
    <location>
        <position position="455"/>
    </location>
    <ligand>
        <name>ATP</name>
        <dbReference type="ChEBI" id="CHEBI:30616"/>
        <label>1</label>
    </ligand>
</feature>
<feature type="binding site" evidence="14">
    <location>
        <position position="635"/>
    </location>
    <ligand>
        <name>ADP</name>
        <dbReference type="ChEBI" id="CHEBI:456216"/>
        <label>2</label>
    </ligand>
</feature>
<reference evidence="12 13" key="1">
    <citation type="journal article" date="2004" name="Genome Res.">
        <title>The complete genome and proteome of Mycoplasma mobile.</title>
        <authorList>
            <person name="Jaffe J.D."/>
            <person name="Stange-Thomann N."/>
            <person name="Smith C."/>
            <person name="DeCaprio D."/>
            <person name="Fisher S."/>
            <person name="Butler J."/>
            <person name="Calvo S."/>
            <person name="Elkins T."/>
            <person name="FitzGerald M.G."/>
            <person name="Hafez N."/>
            <person name="Kodira C.D."/>
            <person name="Major J."/>
            <person name="Wang S."/>
            <person name="Wilkinson J."/>
            <person name="Nicol R."/>
            <person name="Nusbaum C."/>
            <person name="Birren B."/>
            <person name="Berg H.C."/>
            <person name="Church G.M."/>
        </authorList>
    </citation>
    <scope>NUCLEOTIDE SEQUENCE [LARGE SCALE GENOMIC DNA]</scope>
    <source>
        <strain evidence="13">ATCC 43663 / 163K / NCTC 11711</strain>
    </source>
</reference>
<feature type="binding site" evidence="14">
    <location>
        <position position="455"/>
    </location>
    <ligand>
        <name>ADP</name>
        <dbReference type="ChEBI" id="CHEBI:456216"/>
        <label>1</label>
    </ligand>
</feature>
<dbReference type="NCBIfam" id="NF045858">
    <property type="entry name" value="glide_MMOB1670"/>
    <property type="match status" value="1"/>
</dbReference>
<keyword evidence="10" id="KW-0066">ATP synthesis</keyword>
<dbReference type="EC" id="3.6.3.14" evidence="12"/>
<dbReference type="NCBIfam" id="TIGR01039">
    <property type="entry name" value="atpD"/>
    <property type="match status" value="1"/>
</dbReference>
<dbReference type="InterPro" id="IPR000194">
    <property type="entry name" value="ATPase_F1/V1/A1_a/bsu_nucl-bd"/>
</dbReference>
<dbReference type="Proteomes" id="UP000009072">
    <property type="component" value="Chromosome"/>
</dbReference>
<dbReference type="eggNOG" id="COG0055">
    <property type="taxonomic scope" value="Bacteria"/>
</dbReference>
<feature type="binding site" evidence="14">
    <location>
        <position position="459"/>
    </location>
    <ligand>
        <name>ATP</name>
        <dbReference type="ChEBI" id="CHEBI:30616"/>
        <label>1</label>
    </ligand>
</feature>
<feature type="binding site" evidence="14">
    <location>
        <position position="457"/>
    </location>
    <ligand>
        <name>ADP</name>
        <dbReference type="ChEBI" id="CHEBI:456216"/>
        <label>2</label>
    </ligand>
</feature>
<proteinExistence type="evidence at protein level"/>
<keyword evidence="14" id="KW-0002">3D-structure</keyword>
<keyword evidence="9" id="KW-0139">CF(1)</keyword>
<feature type="binding site" evidence="14">
    <location>
        <position position="456"/>
    </location>
    <ligand>
        <name>ATP</name>
        <dbReference type="ChEBI" id="CHEBI:30616"/>
        <label>1</label>
    </ligand>
</feature>
<evidence type="ECO:0000313" key="13">
    <source>
        <dbReference type="Proteomes" id="UP000009072"/>
    </source>
</evidence>
<dbReference type="GO" id="GO:0005524">
    <property type="term" value="F:ATP binding"/>
    <property type="evidence" value="ECO:0007669"/>
    <property type="project" value="UniProtKB-KW"/>
</dbReference>